<protein>
    <submittedName>
        <fullName evidence="2">Uncharacterized protein</fullName>
    </submittedName>
</protein>
<proteinExistence type="predicted"/>
<feature type="transmembrane region" description="Helical" evidence="1">
    <location>
        <begin position="45"/>
        <end position="64"/>
    </location>
</feature>
<dbReference type="AlphaFoldDB" id="A0A031JPM0"/>
<accession>A0A031JPM0</accession>
<sequence length="65" mass="7197">MFDLDTYNQTKDLSGGPIVTVKYDDPVRCIEAATDERGNVSKAGMVAYLIAYAVAAVALAYWFWM</sequence>
<keyword evidence="1" id="KW-0812">Transmembrane</keyword>
<organism evidence="2 3">
    <name type="scientific">Novosphingobium resinovorum</name>
    <dbReference type="NCBI Taxonomy" id="158500"/>
    <lineage>
        <taxon>Bacteria</taxon>
        <taxon>Pseudomonadati</taxon>
        <taxon>Pseudomonadota</taxon>
        <taxon>Alphaproteobacteria</taxon>
        <taxon>Sphingomonadales</taxon>
        <taxon>Sphingomonadaceae</taxon>
        <taxon>Novosphingobium</taxon>
    </lineage>
</organism>
<reference evidence="2 3" key="1">
    <citation type="submission" date="2014-03" db="EMBL/GenBank/DDBJ databases">
        <title>Whole genome sequence of Novosphingobium resinovorum KF1.</title>
        <authorList>
            <person name="Gan H.M."/>
            <person name="Gan H.Y."/>
            <person name="Chew T.H."/>
            <person name="Savka M.A."/>
        </authorList>
    </citation>
    <scope>NUCLEOTIDE SEQUENCE [LARGE SCALE GENOMIC DNA]</scope>
    <source>
        <strain evidence="2 3">KF1</strain>
    </source>
</reference>
<dbReference type="RefSeq" id="WP_036528764.1">
    <property type="nucleotide sequence ID" value="NZ_JFYZ01000034.1"/>
</dbReference>
<dbReference type="Proteomes" id="UP000024329">
    <property type="component" value="Unassembled WGS sequence"/>
</dbReference>
<name>A0A031JPM0_9SPHN</name>
<gene>
    <name evidence="2" type="ORF">BV97_04435</name>
</gene>
<evidence type="ECO:0000313" key="2">
    <source>
        <dbReference type="EMBL" id="EZP77110.1"/>
    </source>
</evidence>
<evidence type="ECO:0000313" key="3">
    <source>
        <dbReference type="Proteomes" id="UP000024329"/>
    </source>
</evidence>
<evidence type="ECO:0000256" key="1">
    <source>
        <dbReference type="SAM" id="Phobius"/>
    </source>
</evidence>
<dbReference type="EMBL" id="JFYZ01000034">
    <property type="protein sequence ID" value="EZP77110.1"/>
    <property type="molecule type" value="Genomic_DNA"/>
</dbReference>
<keyword evidence="1" id="KW-1133">Transmembrane helix</keyword>
<keyword evidence="1" id="KW-0472">Membrane</keyword>
<comment type="caution">
    <text evidence="2">The sequence shown here is derived from an EMBL/GenBank/DDBJ whole genome shotgun (WGS) entry which is preliminary data.</text>
</comment>